<accession>A0A2H4SNF4</accession>
<organism evidence="2 3">
    <name type="scientific">Cordyceps militaris</name>
    <name type="common">Caterpillar fungus</name>
    <name type="synonym">Clavaria militaris</name>
    <dbReference type="NCBI Taxonomy" id="73501"/>
    <lineage>
        <taxon>Eukaryota</taxon>
        <taxon>Fungi</taxon>
        <taxon>Dikarya</taxon>
        <taxon>Ascomycota</taxon>
        <taxon>Pezizomycotina</taxon>
        <taxon>Sordariomycetes</taxon>
        <taxon>Hypocreomycetidae</taxon>
        <taxon>Hypocreales</taxon>
        <taxon>Cordycipitaceae</taxon>
        <taxon>Cordyceps</taxon>
    </lineage>
</organism>
<dbReference type="VEuPathDB" id="FungiDB:A9K55_004906"/>
<keyword evidence="1" id="KW-0175">Coiled coil</keyword>
<reference evidence="2 3" key="1">
    <citation type="journal article" date="2017" name="BMC Genomics">
        <title>Chromosome level assembly and secondary metabolite potential of the parasitic fungus Cordyceps militaris.</title>
        <authorList>
            <person name="Kramer G.J."/>
            <person name="Nodwell J.R."/>
        </authorList>
    </citation>
    <scope>NUCLEOTIDE SEQUENCE [LARGE SCALE GENOMIC DNA]</scope>
    <source>
        <strain evidence="2 3">ATCC 34164</strain>
    </source>
</reference>
<evidence type="ECO:0000313" key="3">
    <source>
        <dbReference type="Proteomes" id="UP000323067"/>
    </source>
</evidence>
<sequence length="481" mass="53458">MSLIVQRAWRPTSTSTRPHRVATQRRFKTFQRRVDKNDQVYYTISKRQPVQDPNAAPGNQQFFEMPNLLLDLDAEGSRNVRTFDDKDEALQLTKWRVNHKREEVKLKLADLESKLVESRKRAQDIAASPSNIWRLSSHDLLSAALHGPLSSDGAAPAETPCLDTLEGSHLIEALRRENGIPGHASASDVLLLEWMLLRSYSTDSVKSKNREAALSSSELVEALQSHTSVVGIRRLLRHNLWSSANIKTHFGPRAKAAADVPSEIRKRCIEILESEQARRNQFVSCLALVGSLLEKLSKDGMEPDHRLLALALRVSARSGSLVVMSEWIRRIHSSNSWKRSPEIVEDAAACMQSCSQLLATQLGTVADRQLLLQLLTGLDENEQIAPESLRSIMLSSMKGNGFKTVSSQACEAYAKVLGELGAVRTLLKESESTEEALREACIGVLKGTPKYSATLKTQGVKMLSIEECVSMDYHDITEQAA</sequence>
<dbReference type="AlphaFoldDB" id="A0A2H4SNF4"/>
<name>A0A2H4SNF4_CORMI</name>
<dbReference type="EMBL" id="CP023325">
    <property type="protein sequence ID" value="ATY64642.1"/>
    <property type="molecule type" value="Genomic_DNA"/>
</dbReference>
<dbReference type="Proteomes" id="UP000323067">
    <property type="component" value="Chromosome v"/>
</dbReference>
<proteinExistence type="predicted"/>
<gene>
    <name evidence="2" type="ORF">A9K55_004906</name>
</gene>
<evidence type="ECO:0000256" key="1">
    <source>
        <dbReference type="SAM" id="Coils"/>
    </source>
</evidence>
<dbReference type="VEuPathDB" id="FungiDB:CCM_01428"/>
<feature type="coiled-coil region" evidence="1">
    <location>
        <begin position="101"/>
        <end position="128"/>
    </location>
</feature>
<protein>
    <submittedName>
        <fullName evidence="2">Uncharacterized protein</fullName>
    </submittedName>
</protein>
<dbReference type="OrthoDB" id="4581301at2759"/>
<evidence type="ECO:0000313" key="2">
    <source>
        <dbReference type="EMBL" id="ATY64642.1"/>
    </source>
</evidence>